<dbReference type="AlphaFoldDB" id="A0A7S4JXX5"/>
<reference evidence="1" key="1">
    <citation type="submission" date="2021-01" db="EMBL/GenBank/DDBJ databases">
        <authorList>
            <person name="Corre E."/>
            <person name="Pelletier E."/>
            <person name="Niang G."/>
            <person name="Scheremetjew M."/>
            <person name="Finn R."/>
            <person name="Kale V."/>
            <person name="Holt S."/>
            <person name="Cochrane G."/>
            <person name="Meng A."/>
            <person name="Brown T."/>
            <person name="Cohen L."/>
        </authorList>
    </citation>
    <scope>NUCLEOTIDE SEQUENCE</scope>
    <source>
        <strain evidence="1">Isolate 1302-5</strain>
    </source>
</reference>
<accession>A0A7S4JXX5</accession>
<dbReference type="PROSITE" id="PS51257">
    <property type="entry name" value="PROKAR_LIPOPROTEIN"/>
    <property type="match status" value="1"/>
</dbReference>
<sequence>MEERERGLRNNYFHGMGARKRYECASSLSLMAACSSCRRCQSKRIMAGVTARKHGNFYSPRAVTLLGGTIPRTNHRNSEGESGIITLLRVSDIIVEIIRHLCLSMILFLRSGQDPLEPIIKDVEP</sequence>
<name>A0A7S4JXX5_9STRA</name>
<organism evidence="1">
    <name type="scientific">Odontella aurita</name>
    <dbReference type="NCBI Taxonomy" id="265563"/>
    <lineage>
        <taxon>Eukaryota</taxon>
        <taxon>Sar</taxon>
        <taxon>Stramenopiles</taxon>
        <taxon>Ochrophyta</taxon>
        <taxon>Bacillariophyta</taxon>
        <taxon>Mediophyceae</taxon>
        <taxon>Biddulphiophycidae</taxon>
        <taxon>Eupodiscales</taxon>
        <taxon>Odontellaceae</taxon>
        <taxon>Odontella</taxon>
    </lineage>
</organism>
<protein>
    <submittedName>
        <fullName evidence="1">Uncharacterized protein</fullName>
    </submittedName>
</protein>
<evidence type="ECO:0000313" key="1">
    <source>
        <dbReference type="EMBL" id="CAE2277818.1"/>
    </source>
</evidence>
<gene>
    <name evidence="1" type="ORF">OAUR00152_LOCUS35884</name>
</gene>
<dbReference type="EMBL" id="HBKQ01052134">
    <property type="protein sequence ID" value="CAE2277818.1"/>
    <property type="molecule type" value="Transcribed_RNA"/>
</dbReference>
<proteinExistence type="predicted"/>